<evidence type="ECO:0000256" key="5">
    <source>
        <dbReference type="SAM" id="MobiDB-lite"/>
    </source>
</evidence>
<dbReference type="InterPro" id="IPR002919">
    <property type="entry name" value="TIL_dom"/>
</dbReference>
<dbReference type="CDD" id="cd19941">
    <property type="entry name" value="TIL"/>
    <property type="match status" value="1"/>
</dbReference>
<dbReference type="Pfam" id="PF01826">
    <property type="entry name" value="TIL"/>
    <property type="match status" value="1"/>
</dbReference>
<comment type="subcellular location">
    <subcellularLocation>
        <location evidence="1">Membrane</location>
    </subcellularLocation>
</comment>
<dbReference type="GO" id="GO:0016020">
    <property type="term" value="C:membrane"/>
    <property type="evidence" value="ECO:0007669"/>
    <property type="project" value="UniProtKB-SubCell"/>
</dbReference>
<evidence type="ECO:0000256" key="1">
    <source>
        <dbReference type="ARBA" id="ARBA00004370"/>
    </source>
</evidence>
<dbReference type="OMA" id="SCRENSA"/>
<dbReference type="Ensembl" id="ENSVKKT00000012557.1">
    <property type="protein sequence ID" value="ENSVKKP00000012267.1"/>
    <property type="gene ID" value="ENSVKKG00000008528.1"/>
</dbReference>
<name>A0A8D2JLA8_VARKO</name>
<dbReference type="Pfam" id="PF00094">
    <property type="entry name" value="VWD"/>
    <property type="match status" value="1"/>
</dbReference>
<organism evidence="7 8">
    <name type="scientific">Varanus komodoensis</name>
    <name type="common">Komodo dragon</name>
    <dbReference type="NCBI Taxonomy" id="61221"/>
    <lineage>
        <taxon>Eukaryota</taxon>
        <taxon>Metazoa</taxon>
        <taxon>Chordata</taxon>
        <taxon>Craniata</taxon>
        <taxon>Vertebrata</taxon>
        <taxon>Euteleostomi</taxon>
        <taxon>Lepidosauria</taxon>
        <taxon>Squamata</taxon>
        <taxon>Bifurcata</taxon>
        <taxon>Unidentata</taxon>
        <taxon>Episquamata</taxon>
        <taxon>Toxicofera</taxon>
        <taxon>Anguimorpha</taxon>
        <taxon>Paleoanguimorpha</taxon>
        <taxon>Varanoidea</taxon>
        <taxon>Varanidae</taxon>
        <taxon>Varanus</taxon>
    </lineage>
</organism>
<dbReference type="InterPro" id="IPR036084">
    <property type="entry name" value="Ser_inhib-like_sf"/>
</dbReference>
<proteinExistence type="predicted"/>
<dbReference type="Pfam" id="PF08742">
    <property type="entry name" value="C8"/>
    <property type="match status" value="1"/>
</dbReference>
<reference evidence="7" key="1">
    <citation type="submission" date="2025-08" db="UniProtKB">
        <authorList>
            <consortium name="Ensembl"/>
        </authorList>
    </citation>
    <scope>IDENTIFICATION</scope>
</reference>
<dbReference type="AlphaFoldDB" id="A0A8D2JLA8"/>
<dbReference type="SUPFAM" id="SSF57567">
    <property type="entry name" value="Serine protease inhibitors"/>
    <property type="match status" value="1"/>
</dbReference>
<keyword evidence="2" id="KW-0732">Signal</keyword>
<dbReference type="PROSITE" id="PS51233">
    <property type="entry name" value="VWFD"/>
    <property type="match status" value="1"/>
</dbReference>
<evidence type="ECO:0000256" key="2">
    <source>
        <dbReference type="ARBA" id="ARBA00022729"/>
    </source>
</evidence>
<evidence type="ECO:0000256" key="3">
    <source>
        <dbReference type="ARBA" id="ARBA00023136"/>
    </source>
</evidence>
<evidence type="ECO:0000313" key="7">
    <source>
        <dbReference type="Ensembl" id="ENSVKKP00000012267.1"/>
    </source>
</evidence>
<dbReference type="Proteomes" id="UP000694545">
    <property type="component" value="Unplaced"/>
</dbReference>
<dbReference type="FunFam" id="2.10.25.10:FF:000055">
    <property type="entry name" value="alpha-tectorin isoform X1"/>
    <property type="match status" value="1"/>
</dbReference>
<dbReference type="PANTHER" id="PTHR46160:SF8">
    <property type="entry name" value="VWFD DOMAIN-CONTAINING PROTEIN"/>
    <property type="match status" value="1"/>
</dbReference>
<reference evidence="7" key="2">
    <citation type="submission" date="2025-09" db="UniProtKB">
        <authorList>
            <consortium name="Ensembl"/>
        </authorList>
    </citation>
    <scope>IDENTIFICATION</scope>
</reference>
<dbReference type="PANTHER" id="PTHR46160">
    <property type="entry name" value="ALPHA-TECTORIN-RELATED"/>
    <property type="match status" value="1"/>
</dbReference>
<dbReference type="InterPro" id="IPR052749">
    <property type="entry name" value="Alpha-tectorin"/>
</dbReference>
<dbReference type="Gene3D" id="2.10.25.10">
    <property type="entry name" value="Laminin"/>
    <property type="match status" value="1"/>
</dbReference>
<evidence type="ECO:0000259" key="6">
    <source>
        <dbReference type="PROSITE" id="PS51233"/>
    </source>
</evidence>
<accession>A0A8D2JLA8</accession>
<keyword evidence="8" id="KW-1185">Reference proteome</keyword>
<dbReference type="InterPro" id="IPR001846">
    <property type="entry name" value="VWF_type-D"/>
</dbReference>
<dbReference type="SMART" id="SM00832">
    <property type="entry name" value="C8"/>
    <property type="match status" value="1"/>
</dbReference>
<protein>
    <recommendedName>
        <fullName evidence="6">VWFD domain-containing protein</fullName>
    </recommendedName>
</protein>
<feature type="compositionally biased region" description="Basic and acidic residues" evidence="5">
    <location>
        <begin position="372"/>
        <end position="383"/>
    </location>
</feature>
<evidence type="ECO:0000256" key="4">
    <source>
        <dbReference type="ARBA" id="ARBA00023157"/>
    </source>
</evidence>
<dbReference type="InterPro" id="IPR014853">
    <property type="entry name" value="VWF/SSPO/ZAN-like_Cys-rich_dom"/>
</dbReference>
<sequence length="383" mass="41337">HFMGICTYTLVRLCDGTSGLPSFHITAKNEHRGNPSVSYVQRVLVEVYGQQIEIVKGHAVRLLNGSVTAGRDGRFVTLQTDFRLAVSYDTDATVQIKVPTDYFNKTCGMCGNFNSLQWDDHMMPSGELAKNSTQLGNSWQVPDAEYDRPSCAPLPDGEPCPPPQQQLYQSEAFCGLLTSTRGPFASCLSVLNPTSFFESCVFDLCALQGSQQALCNALQAYGDACQDAGVQLLGWRNATFSLPCGANSHYNPCASACPATCPSLPAPANCSKPCVEDCECDPGFVLSGQRCVLPADCGCLAGDRYYEVGAQAQSTPLQALAATSHEPDGHSLSPPTERRNLLATGLRGPVSLRRQRQLGVFDRHLPGGPDLRGAERDPRLLRP</sequence>
<evidence type="ECO:0000313" key="8">
    <source>
        <dbReference type="Proteomes" id="UP000694545"/>
    </source>
</evidence>
<keyword evidence="4" id="KW-1015">Disulfide bond</keyword>
<keyword evidence="3" id="KW-0472">Membrane</keyword>
<feature type="region of interest" description="Disordered" evidence="5">
    <location>
        <begin position="361"/>
        <end position="383"/>
    </location>
</feature>
<feature type="domain" description="VWFD" evidence="6">
    <location>
        <begin position="1"/>
        <end position="152"/>
    </location>
</feature>